<dbReference type="InterPro" id="IPR006115">
    <property type="entry name" value="6PGDH_NADP-bd"/>
</dbReference>
<name>A0A3D3QZN5_9PLAN</name>
<dbReference type="SUPFAM" id="SSF51735">
    <property type="entry name" value="NAD(P)-binding Rossmann-fold domains"/>
    <property type="match status" value="1"/>
</dbReference>
<dbReference type="PANTHER" id="PTHR43060:SF15">
    <property type="entry name" value="3-HYDROXYISOBUTYRATE DEHYDROGENASE-LIKE 1, MITOCHONDRIAL-RELATED"/>
    <property type="match status" value="1"/>
</dbReference>
<feature type="domain" description="6-phosphogluconate dehydrogenase NADP-binding" evidence="1">
    <location>
        <begin position="12"/>
        <end position="45"/>
    </location>
</feature>
<dbReference type="Gene3D" id="3.40.50.720">
    <property type="entry name" value="NAD(P)-binding Rossmann-like Domain"/>
    <property type="match status" value="1"/>
</dbReference>
<dbReference type="PANTHER" id="PTHR43060">
    <property type="entry name" value="3-HYDROXYISOBUTYRATE DEHYDROGENASE-LIKE 1, MITOCHONDRIAL-RELATED"/>
    <property type="match status" value="1"/>
</dbReference>
<comment type="caution">
    <text evidence="2">The sequence shown here is derived from an EMBL/GenBank/DDBJ whole genome shotgun (WGS) entry which is preliminary data.</text>
</comment>
<dbReference type="GO" id="GO:0050661">
    <property type="term" value="F:NADP binding"/>
    <property type="evidence" value="ECO:0007669"/>
    <property type="project" value="InterPro"/>
</dbReference>
<proteinExistence type="predicted"/>
<dbReference type="EMBL" id="DQAY01000020">
    <property type="protein sequence ID" value="HCO22053.1"/>
    <property type="molecule type" value="Genomic_DNA"/>
</dbReference>
<dbReference type="Proteomes" id="UP000263642">
    <property type="component" value="Unassembled WGS sequence"/>
</dbReference>
<dbReference type="AlphaFoldDB" id="A0A3D3QZN5"/>
<organism evidence="2 3">
    <name type="scientific">Gimesia maris</name>
    <dbReference type="NCBI Taxonomy" id="122"/>
    <lineage>
        <taxon>Bacteria</taxon>
        <taxon>Pseudomonadati</taxon>
        <taxon>Planctomycetota</taxon>
        <taxon>Planctomycetia</taxon>
        <taxon>Planctomycetales</taxon>
        <taxon>Planctomycetaceae</taxon>
        <taxon>Gimesia</taxon>
    </lineage>
</organism>
<dbReference type="InterPro" id="IPR036291">
    <property type="entry name" value="NAD(P)-bd_dom_sf"/>
</dbReference>
<protein>
    <submittedName>
        <fullName evidence="2">Oxidoreductase</fullName>
    </submittedName>
</protein>
<sequence>MTIPTIQPGQTKIGWIGTGVMGASMVGHLMDAGFSATVYNRSKSKA</sequence>
<accession>A0A3D3QZN5</accession>
<reference evidence="2 3" key="1">
    <citation type="journal article" date="2018" name="Nat. Biotechnol.">
        <title>A standardized bacterial taxonomy based on genome phylogeny substantially revises the tree of life.</title>
        <authorList>
            <person name="Parks D.H."/>
            <person name="Chuvochina M."/>
            <person name="Waite D.W."/>
            <person name="Rinke C."/>
            <person name="Skarshewski A."/>
            <person name="Chaumeil P.A."/>
            <person name="Hugenholtz P."/>
        </authorList>
    </citation>
    <scope>NUCLEOTIDE SEQUENCE [LARGE SCALE GENOMIC DNA]</scope>
    <source>
        <strain evidence="2">UBA9375</strain>
    </source>
</reference>
<evidence type="ECO:0000313" key="3">
    <source>
        <dbReference type="Proteomes" id="UP000263642"/>
    </source>
</evidence>
<feature type="non-terminal residue" evidence="2">
    <location>
        <position position="46"/>
    </location>
</feature>
<evidence type="ECO:0000259" key="1">
    <source>
        <dbReference type="Pfam" id="PF03446"/>
    </source>
</evidence>
<gene>
    <name evidence="2" type="ORF">DIT97_02905</name>
</gene>
<dbReference type="Pfam" id="PF03446">
    <property type="entry name" value="NAD_binding_2"/>
    <property type="match status" value="1"/>
</dbReference>
<evidence type="ECO:0000313" key="2">
    <source>
        <dbReference type="EMBL" id="HCO22053.1"/>
    </source>
</evidence>